<protein>
    <submittedName>
        <fullName evidence="1">Uncharacterized protein</fullName>
    </submittedName>
</protein>
<keyword evidence="2" id="KW-1185">Reference proteome</keyword>
<sequence length="133" mass="14583">MGNCQYRPSASHPYQKPASSYLSSETPVLSAAVVLQGIDEDSVQSLHACTLGRRSRHCPTFRASPRLTLIRNCNTEASRTTMETAIWCPHKIALYNKSIPKWKLSTAEVTVVCNSGYAAVTSLNHCTILSPMV</sequence>
<gene>
    <name evidence="1" type="ORF">BaRGS_00005401</name>
</gene>
<evidence type="ECO:0000313" key="2">
    <source>
        <dbReference type="Proteomes" id="UP001519460"/>
    </source>
</evidence>
<accession>A0ABD0LUZ0</accession>
<reference evidence="1 2" key="1">
    <citation type="journal article" date="2023" name="Sci. Data">
        <title>Genome assembly of the Korean intertidal mud-creeper Batillaria attramentaria.</title>
        <authorList>
            <person name="Patra A.K."/>
            <person name="Ho P.T."/>
            <person name="Jun S."/>
            <person name="Lee S.J."/>
            <person name="Kim Y."/>
            <person name="Won Y.J."/>
        </authorList>
    </citation>
    <scope>NUCLEOTIDE SEQUENCE [LARGE SCALE GENOMIC DNA]</scope>
    <source>
        <strain evidence="1">Wonlab-2016</strain>
    </source>
</reference>
<evidence type="ECO:0000313" key="1">
    <source>
        <dbReference type="EMBL" id="KAK7503480.1"/>
    </source>
</evidence>
<dbReference type="Proteomes" id="UP001519460">
    <property type="component" value="Unassembled WGS sequence"/>
</dbReference>
<name>A0ABD0LUZ0_9CAEN</name>
<proteinExistence type="predicted"/>
<dbReference type="EMBL" id="JACVVK020000020">
    <property type="protein sequence ID" value="KAK7503480.1"/>
    <property type="molecule type" value="Genomic_DNA"/>
</dbReference>
<feature type="non-terminal residue" evidence="1">
    <location>
        <position position="133"/>
    </location>
</feature>
<dbReference type="AlphaFoldDB" id="A0ABD0LUZ0"/>
<organism evidence="1 2">
    <name type="scientific">Batillaria attramentaria</name>
    <dbReference type="NCBI Taxonomy" id="370345"/>
    <lineage>
        <taxon>Eukaryota</taxon>
        <taxon>Metazoa</taxon>
        <taxon>Spiralia</taxon>
        <taxon>Lophotrochozoa</taxon>
        <taxon>Mollusca</taxon>
        <taxon>Gastropoda</taxon>
        <taxon>Caenogastropoda</taxon>
        <taxon>Sorbeoconcha</taxon>
        <taxon>Cerithioidea</taxon>
        <taxon>Batillariidae</taxon>
        <taxon>Batillaria</taxon>
    </lineage>
</organism>
<comment type="caution">
    <text evidence="1">The sequence shown here is derived from an EMBL/GenBank/DDBJ whole genome shotgun (WGS) entry which is preliminary data.</text>
</comment>